<proteinExistence type="predicted"/>
<name>A0A5A7PVJ3_STRAF</name>
<sequence>MANLSDGKKLRERRWVDEGEMGSVKTTLKSRKTCDARVIPRSDGGMLRFIIMQGDRYMIVYRKAIWFKLTRRTILTSLVSNRKKALRRLSRRNPTAEPEGKWSHKILNKVLPFAIVVLEEIVQLRHGCYQPDRYPMLSHPKQEPNSVKDVVRSSELDLQKVHLTWKEANDIKKLCEKNPDPRLFIFLPLSPSSEFVTMVENKLSISEISSSRTLQKKKQPLQVFVPRPTNCPEQLLLASTSDKWARLSKVELAEVEQLVGS</sequence>
<comment type="caution">
    <text evidence="1">The sequence shown here is derived from an EMBL/GenBank/DDBJ whole genome shotgun (WGS) entry which is preliminary data.</text>
</comment>
<accession>A0A5A7PVJ3</accession>
<dbReference type="Proteomes" id="UP000325081">
    <property type="component" value="Unassembled WGS sequence"/>
</dbReference>
<evidence type="ECO:0000313" key="2">
    <source>
        <dbReference type="Proteomes" id="UP000325081"/>
    </source>
</evidence>
<dbReference type="AlphaFoldDB" id="A0A5A7PVJ3"/>
<keyword evidence="2" id="KW-1185">Reference proteome</keyword>
<organism evidence="1 2">
    <name type="scientific">Striga asiatica</name>
    <name type="common">Asiatic witchweed</name>
    <name type="synonym">Buchnera asiatica</name>
    <dbReference type="NCBI Taxonomy" id="4170"/>
    <lineage>
        <taxon>Eukaryota</taxon>
        <taxon>Viridiplantae</taxon>
        <taxon>Streptophyta</taxon>
        <taxon>Embryophyta</taxon>
        <taxon>Tracheophyta</taxon>
        <taxon>Spermatophyta</taxon>
        <taxon>Magnoliopsida</taxon>
        <taxon>eudicotyledons</taxon>
        <taxon>Gunneridae</taxon>
        <taxon>Pentapetalae</taxon>
        <taxon>asterids</taxon>
        <taxon>lamiids</taxon>
        <taxon>Lamiales</taxon>
        <taxon>Orobanchaceae</taxon>
        <taxon>Buchnereae</taxon>
        <taxon>Striga</taxon>
    </lineage>
</organism>
<gene>
    <name evidence="1" type="ORF">STAS_12934</name>
</gene>
<dbReference type="EMBL" id="BKCP01005183">
    <property type="protein sequence ID" value="GER36592.1"/>
    <property type="molecule type" value="Genomic_DNA"/>
</dbReference>
<evidence type="ECO:0000313" key="1">
    <source>
        <dbReference type="EMBL" id="GER36592.1"/>
    </source>
</evidence>
<reference evidence="2" key="1">
    <citation type="journal article" date="2019" name="Curr. Biol.">
        <title>Genome Sequence of Striga asiatica Provides Insight into the Evolution of Plant Parasitism.</title>
        <authorList>
            <person name="Yoshida S."/>
            <person name="Kim S."/>
            <person name="Wafula E.K."/>
            <person name="Tanskanen J."/>
            <person name="Kim Y.M."/>
            <person name="Honaas L."/>
            <person name="Yang Z."/>
            <person name="Spallek T."/>
            <person name="Conn C.E."/>
            <person name="Ichihashi Y."/>
            <person name="Cheong K."/>
            <person name="Cui S."/>
            <person name="Der J.P."/>
            <person name="Gundlach H."/>
            <person name="Jiao Y."/>
            <person name="Hori C."/>
            <person name="Ishida J.K."/>
            <person name="Kasahara H."/>
            <person name="Kiba T."/>
            <person name="Kim M.S."/>
            <person name="Koo N."/>
            <person name="Laohavisit A."/>
            <person name="Lee Y.H."/>
            <person name="Lumba S."/>
            <person name="McCourt P."/>
            <person name="Mortimer J.C."/>
            <person name="Mutuku J.M."/>
            <person name="Nomura T."/>
            <person name="Sasaki-Sekimoto Y."/>
            <person name="Seto Y."/>
            <person name="Wang Y."/>
            <person name="Wakatake T."/>
            <person name="Sakakibara H."/>
            <person name="Demura T."/>
            <person name="Yamaguchi S."/>
            <person name="Yoneyama K."/>
            <person name="Manabe R.I."/>
            <person name="Nelson D.C."/>
            <person name="Schulman A.H."/>
            <person name="Timko M.P."/>
            <person name="dePamphilis C.W."/>
            <person name="Choi D."/>
            <person name="Shirasu K."/>
        </authorList>
    </citation>
    <scope>NUCLEOTIDE SEQUENCE [LARGE SCALE GENOMIC DNA]</scope>
    <source>
        <strain evidence="2">cv. UVA1</strain>
    </source>
</reference>
<protein>
    <submittedName>
        <fullName evidence="1">ABC-type dipeptide transport system</fullName>
    </submittedName>
</protein>